<dbReference type="STRING" id="1817832.A3J48_03475"/>
<gene>
    <name evidence="2" type="ORF">A3J48_03475</name>
</gene>
<dbReference type="Proteomes" id="UP000176786">
    <property type="component" value="Unassembled WGS sequence"/>
</dbReference>
<accession>A0A1F5P4P5</accession>
<evidence type="ECO:0000313" key="2">
    <source>
        <dbReference type="EMBL" id="OGE84846.1"/>
    </source>
</evidence>
<organism evidence="2 3">
    <name type="scientific">Candidatus Doudnabacteria bacterium RIFCSPHIGHO2_02_FULL_46_11</name>
    <dbReference type="NCBI Taxonomy" id="1817832"/>
    <lineage>
        <taxon>Bacteria</taxon>
        <taxon>Candidatus Doudnaibacteriota</taxon>
    </lineage>
</organism>
<protein>
    <submittedName>
        <fullName evidence="2">Uncharacterized protein</fullName>
    </submittedName>
</protein>
<sequence>MPSTGQSNEELQRFVGGEAEIQNSVEGYFYRGLIAEIRIDEERRLLTIRFAWLAKNRGGPFGSKTPPSPDWDLDERLDYAADIDLYSVSDPGAGRLVFDAWVTNETVTIFPSDGSAVNPAKINGLTAEQSEMQRRRHEAWDARR</sequence>
<evidence type="ECO:0000313" key="3">
    <source>
        <dbReference type="Proteomes" id="UP000176786"/>
    </source>
</evidence>
<name>A0A1F5P4P5_9BACT</name>
<dbReference type="EMBL" id="MFES01000033">
    <property type="protein sequence ID" value="OGE84846.1"/>
    <property type="molecule type" value="Genomic_DNA"/>
</dbReference>
<proteinExistence type="predicted"/>
<feature type="region of interest" description="Disordered" evidence="1">
    <location>
        <begin position="124"/>
        <end position="144"/>
    </location>
</feature>
<dbReference type="AlphaFoldDB" id="A0A1F5P4P5"/>
<reference evidence="2 3" key="1">
    <citation type="journal article" date="2016" name="Nat. Commun.">
        <title>Thousands of microbial genomes shed light on interconnected biogeochemical processes in an aquifer system.</title>
        <authorList>
            <person name="Anantharaman K."/>
            <person name="Brown C.T."/>
            <person name="Hug L.A."/>
            <person name="Sharon I."/>
            <person name="Castelle C.J."/>
            <person name="Probst A.J."/>
            <person name="Thomas B.C."/>
            <person name="Singh A."/>
            <person name="Wilkins M.J."/>
            <person name="Karaoz U."/>
            <person name="Brodie E.L."/>
            <person name="Williams K.H."/>
            <person name="Hubbard S.S."/>
            <person name="Banfield J.F."/>
        </authorList>
    </citation>
    <scope>NUCLEOTIDE SEQUENCE [LARGE SCALE GENOMIC DNA]</scope>
</reference>
<evidence type="ECO:0000256" key="1">
    <source>
        <dbReference type="SAM" id="MobiDB-lite"/>
    </source>
</evidence>
<comment type="caution">
    <text evidence="2">The sequence shown here is derived from an EMBL/GenBank/DDBJ whole genome shotgun (WGS) entry which is preliminary data.</text>
</comment>